<dbReference type="Proteomes" id="UP000069205">
    <property type="component" value="Chromosome"/>
</dbReference>
<dbReference type="OrthoDB" id="9782533at2"/>
<name>A0A0K2GDT9_NITMO</name>
<accession>A0A0K2GDT9</accession>
<dbReference type="KEGG" id="nmv:NITMOv2_2606"/>
<dbReference type="RefSeq" id="WP_145976305.1">
    <property type="nucleotide sequence ID" value="NZ_CP011801.1"/>
</dbReference>
<dbReference type="AlphaFoldDB" id="A0A0K2GDT9"/>
<gene>
    <name evidence="2" type="ORF">NITMOv2_2606</name>
</gene>
<dbReference type="Pfam" id="PF10706">
    <property type="entry name" value="Aminoglyc_resit"/>
    <property type="match status" value="1"/>
</dbReference>
<dbReference type="SUPFAM" id="SSF81301">
    <property type="entry name" value="Nucleotidyltransferase"/>
    <property type="match status" value="1"/>
</dbReference>
<evidence type="ECO:0000313" key="3">
    <source>
        <dbReference type="Proteomes" id="UP000069205"/>
    </source>
</evidence>
<feature type="region of interest" description="Disordered" evidence="1">
    <location>
        <begin position="244"/>
        <end position="296"/>
    </location>
</feature>
<reference evidence="2 3" key="1">
    <citation type="journal article" date="2015" name="Proc. Natl. Acad. Sci. U.S.A.">
        <title>Expanded metabolic versatility of ubiquitous nitrite-oxidizing bacteria from the genus Nitrospira.</title>
        <authorList>
            <person name="Koch H."/>
            <person name="Lucker S."/>
            <person name="Albertsen M."/>
            <person name="Kitzinger K."/>
            <person name="Herbold C."/>
            <person name="Spieck E."/>
            <person name="Nielsen P.H."/>
            <person name="Wagner M."/>
            <person name="Daims H."/>
        </authorList>
    </citation>
    <scope>NUCLEOTIDE SEQUENCE [LARGE SCALE GENOMIC DNA]</scope>
    <source>
        <strain evidence="2 3">NSP M-1</strain>
    </source>
</reference>
<evidence type="ECO:0000256" key="1">
    <source>
        <dbReference type="SAM" id="MobiDB-lite"/>
    </source>
</evidence>
<keyword evidence="3" id="KW-1185">Reference proteome</keyword>
<organism evidence="2 3">
    <name type="scientific">Nitrospira moscoviensis</name>
    <dbReference type="NCBI Taxonomy" id="42253"/>
    <lineage>
        <taxon>Bacteria</taxon>
        <taxon>Pseudomonadati</taxon>
        <taxon>Nitrospirota</taxon>
        <taxon>Nitrospiria</taxon>
        <taxon>Nitrospirales</taxon>
        <taxon>Nitrospiraceae</taxon>
        <taxon>Nitrospira</taxon>
    </lineage>
</organism>
<evidence type="ECO:0008006" key="4">
    <source>
        <dbReference type="Google" id="ProtNLM"/>
    </source>
</evidence>
<dbReference type="InterPro" id="IPR043519">
    <property type="entry name" value="NT_sf"/>
</dbReference>
<dbReference type="PATRIC" id="fig|42253.5.peg.2574"/>
<dbReference type="STRING" id="42253.NITMOv2_2606"/>
<evidence type="ECO:0000313" key="2">
    <source>
        <dbReference type="EMBL" id="ALA59019.1"/>
    </source>
</evidence>
<dbReference type="EMBL" id="CP011801">
    <property type="protein sequence ID" value="ALA59019.1"/>
    <property type="molecule type" value="Genomic_DNA"/>
</dbReference>
<feature type="compositionally biased region" description="Basic and acidic residues" evidence="1">
    <location>
        <begin position="277"/>
        <end position="296"/>
    </location>
</feature>
<dbReference type="Gene3D" id="3.30.460.40">
    <property type="match status" value="1"/>
</dbReference>
<dbReference type="InterPro" id="IPR019646">
    <property type="entry name" value="Aminoglyc_AdlTrfase"/>
</dbReference>
<protein>
    <recommendedName>
        <fullName evidence="4">Nucleotidyltransferase family protein</fullName>
    </recommendedName>
</protein>
<proteinExistence type="predicted"/>
<sequence length="296" mass="33521">MESVGAAQDSAHPVYRDALTVLREAGVPALIGGAFAFESYTGIVRQTKDLDLFVRPRDSERLLRTLAQAGYRTELRFPHWLGKAWKEDASIDVIFSSGNGLCTVDDGWFTHAPPAVVLGLDVALTPAEETIWSKAFVMERNRYDGGDIAHLLRARARWLDWPRLLSRFNRHWRVLFSHVVLFGFIYPDQRLRVPDWFMREMLRRMEQDMLSLPADRRVCQGTLLSWSQYLVHIERGEYEDARLAPRGSLNPDDTAHVTAVLGREQAEGDPQKNGAGDGRDAREAEPHYDPGEAHAA</sequence>